<reference evidence="1 2" key="1">
    <citation type="submission" date="2017-11" db="EMBL/GenBank/DDBJ databases">
        <title>Genome-resolved metagenomics identifies genetic mobility, metabolic interactions, and unexpected diversity in perchlorate-reducing communities.</title>
        <authorList>
            <person name="Barnum T.P."/>
            <person name="Figueroa I.A."/>
            <person name="Carlstrom C.I."/>
            <person name="Lucas L.N."/>
            <person name="Engelbrektson A.L."/>
            <person name="Coates J.D."/>
        </authorList>
    </citation>
    <scope>NUCLEOTIDE SEQUENCE [LARGE SCALE GENOMIC DNA]</scope>
    <source>
        <strain evidence="1">BM301</strain>
    </source>
</reference>
<organism evidence="1 2">
    <name type="scientific">Sedimenticola selenatireducens</name>
    <dbReference type="NCBI Taxonomy" id="191960"/>
    <lineage>
        <taxon>Bacteria</taxon>
        <taxon>Pseudomonadati</taxon>
        <taxon>Pseudomonadota</taxon>
        <taxon>Gammaproteobacteria</taxon>
        <taxon>Chromatiales</taxon>
        <taxon>Sedimenticolaceae</taxon>
        <taxon>Sedimenticola</taxon>
    </lineage>
</organism>
<dbReference type="NCBIfam" id="TIGR02243">
    <property type="entry name" value="putative baseplate assembly protein"/>
    <property type="match status" value="1"/>
</dbReference>
<dbReference type="Proteomes" id="UP000235015">
    <property type="component" value="Unassembled WGS sequence"/>
</dbReference>
<evidence type="ECO:0000313" key="2">
    <source>
        <dbReference type="Proteomes" id="UP000235015"/>
    </source>
</evidence>
<dbReference type="AlphaFoldDB" id="A0A2N6CT28"/>
<proteinExistence type="predicted"/>
<accession>A0A2N6CT28</accession>
<gene>
    <name evidence="1" type="ORF">C0630_15855</name>
</gene>
<dbReference type="EMBL" id="PKUN01000025">
    <property type="protein sequence ID" value="PLX60272.1"/>
    <property type="molecule type" value="Genomic_DNA"/>
</dbReference>
<name>A0A2N6CT28_9GAMM</name>
<protein>
    <submittedName>
        <fullName evidence="1">Putative baseplate assembly protein</fullName>
    </submittedName>
</protein>
<evidence type="ECO:0000313" key="1">
    <source>
        <dbReference type="EMBL" id="PLX60272.1"/>
    </source>
</evidence>
<dbReference type="RefSeq" id="WP_273440523.1">
    <property type="nucleotide sequence ID" value="NZ_PKUN01000025.1"/>
</dbReference>
<sequence>MSQPWWGREVGARNREERANPVPSLLDSDRLAIRQEIQARLPAFTPDWTNARDGDAGYALLKLYAELAEPVGQRLNRLPDKALIEFLRTLGVDDQGARPARAMLAFTASNSAPRSVLVPVGFQTSAAAADSSDTTVIFETERTLYVAPGALESAFAQEGSGFYELPLAEASDSEPMLPFGKKPRLGSALLLGLDSRVVPGPSISIGIRLATEQGAPPPVSIGGIEAVQGLLQPLLRWELFDGGSFKALEVIRDETRNLAQSGVVELRIPNQWRVGTPSGISTQRDLRWLRLRLLHGQFSKPPALSLVRINMVPTIAARTIRNEVLTYIPGGGGRRMALSQTPVRAGSLVLTVDEGELQATARSFTAMPGTTQHVWRAVNDLSAYGPDDPVYVLDNSPGEVLFGDGSNGAALPSGFRHVVATRYQVASGKEGSVEAEKIDTLVSSVPFLESVINPSAASGGRDGDSIGQAIAKGPQQIRARGRAVTTADYALLALQADGADVYRAHAVSGVHAGLDGARMPGVVSVYLLGPEPGDGNPPYPDPDRLESVARFLSEEVAPAGTEVVAAAPYFHRVGVRATLVVQRAADGGEIVRQTLRALDEYFHPLRGGEAGDGWPFAGVISHDALLRRLLAVVPELSAISLLNLVVDGFNLPACTDFTPDANALLWPTTHELRLVEEGAS</sequence>
<comment type="caution">
    <text evidence="1">The sequence shown here is derived from an EMBL/GenBank/DDBJ whole genome shotgun (WGS) entry which is preliminary data.</text>
</comment>
<dbReference type="InterPro" id="IPR011749">
    <property type="entry name" value="CHP02243"/>
</dbReference>